<dbReference type="InterPro" id="IPR005624">
    <property type="entry name" value="PduO/GlcC-like"/>
</dbReference>
<dbReference type="EMBL" id="JAUHJR010000003">
    <property type="protein sequence ID" value="MDN4161764.1"/>
    <property type="molecule type" value="Genomic_DNA"/>
</dbReference>
<accession>A0ABT8EUH9</accession>
<evidence type="ECO:0000313" key="2">
    <source>
        <dbReference type="Proteomes" id="UP001168537"/>
    </source>
</evidence>
<proteinExistence type="predicted"/>
<dbReference type="Proteomes" id="UP001168537">
    <property type="component" value="Unassembled WGS sequence"/>
</dbReference>
<dbReference type="InterPro" id="IPR038084">
    <property type="entry name" value="PduO/GlcC-like_sf"/>
</dbReference>
<dbReference type="Pfam" id="PF03928">
    <property type="entry name" value="HbpS-like"/>
    <property type="match status" value="1"/>
</dbReference>
<dbReference type="InterPro" id="IPR052517">
    <property type="entry name" value="GlcG_carb_metab_protein"/>
</dbReference>
<reference evidence="1" key="1">
    <citation type="submission" date="2023-06" db="EMBL/GenBank/DDBJ databases">
        <title>Draft genome sequence of Nocardioides sp. SOB72.</title>
        <authorList>
            <person name="Zhang G."/>
        </authorList>
    </citation>
    <scope>NUCLEOTIDE SEQUENCE</scope>
    <source>
        <strain evidence="1">SOB72</strain>
    </source>
</reference>
<dbReference type="Gene3D" id="3.30.450.150">
    <property type="entry name" value="Haem-degrading domain"/>
    <property type="match status" value="1"/>
</dbReference>
<evidence type="ECO:0000313" key="1">
    <source>
        <dbReference type="EMBL" id="MDN4161764.1"/>
    </source>
</evidence>
<dbReference type="PANTHER" id="PTHR34309:SF10">
    <property type="entry name" value="SLR1406 PROTEIN"/>
    <property type="match status" value="1"/>
</dbReference>
<keyword evidence="2" id="KW-1185">Reference proteome</keyword>
<dbReference type="PANTHER" id="PTHR34309">
    <property type="entry name" value="SLR1406 PROTEIN"/>
    <property type="match status" value="1"/>
</dbReference>
<dbReference type="SUPFAM" id="SSF143744">
    <property type="entry name" value="GlcG-like"/>
    <property type="match status" value="1"/>
</dbReference>
<sequence length="180" mass="18386">MTGLDRAAAEAAVVAALAAARADGLAVSVAVVDERGADLVVVRDDGAAWFTPGVARAKAATSAAMRAPTAALGELRAAYPELADLVDDQLPHRFTTLPGGVPLVLGGRHVGAVAVSGAHPDQDVACAEAAARALAWRPRSPAHPGAIDTCCRGVCRRSSANSTRTPGLLCIDHYSESHHK</sequence>
<organism evidence="1 2">
    <name type="scientific">Nocardioides abyssi</name>
    <dbReference type="NCBI Taxonomy" id="3058370"/>
    <lineage>
        <taxon>Bacteria</taxon>
        <taxon>Bacillati</taxon>
        <taxon>Actinomycetota</taxon>
        <taxon>Actinomycetes</taxon>
        <taxon>Propionibacteriales</taxon>
        <taxon>Nocardioidaceae</taxon>
        <taxon>Nocardioides</taxon>
    </lineage>
</organism>
<protein>
    <submittedName>
        <fullName evidence="1">Heme-binding protein</fullName>
    </submittedName>
</protein>
<dbReference type="RefSeq" id="WP_300960673.1">
    <property type="nucleotide sequence ID" value="NZ_JAUHJR010000003.1"/>
</dbReference>
<name>A0ABT8EUH9_9ACTN</name>
<gene>
    <name evidence="1" type="ORF">QWY29_10415</name>
</gene>
<comment type="caution">
    <text evidence="1">The sequence shown here is derived from an EMBL/GenBank/DDBJ whole genome shotgun (WGS) entry which is preliminary data.</text>
</comment>